<feature type="compositionally biased region" description="Basic and acidic residues" evidence="3">
    <location>
        <begin position="136"/>
        <end position="158"/>
    </location>
</feature>
<name>A0A9P3CDN2_9PEZI</name>
<dbReference type="OrthoDB" id="2573941at2759"/>
<dbReference type="AlphaFoldDB" id="A0A9P3CDN2"/>
<dbReference type="GO" id="GO:0071011">
    <property type="term" value="C:precatalytic spliceosome"/>
    <property type="evidence" value="ECO:0007669"/>
    <property type="project" value="TreeGrafter"/>
</dbReference>
<dbReference type="RefSeq" id="XP_044654258.1">
    <property type="nucleotide sequence ID" value="XM_044798323.1"/>
</dbReference>
<dbReference type="Proteomes" id="UP000825890">
    <property type="component" value="Unassembled WGS sequence"/>
</dbReference>
<dbReference type="SMART" id="SM00360">
    <property type="entry name" value="RRM"/>
    <property type="match status" value="1"/>
</dbReference>
<keyword evidence="1 2" id="KW-0694">RNA-binding</keyword>
<evidence type="ECO:0000256" key="2">
    <source>
        <dbReference type="PROSITE-ProRule" id="PRU00176"/>
    </source>
</evidence>
<accession>A0A9P3CDN2</accession>
<dbReference type="PANTHER" id="PTHR45880:SF1">
    <property type="entry name" value="RNA-BINDING MOTIF PROTEIN, X-LINKED 2"/>
    <property type="match status" value="1"/>
</dbReference>
<dbReference type="Pfam" id="PF00076">
    <property type="entry name" value="RRM_1"/>
    <property type="match status" value="1"/>
</dbReference>
<dbReference type="GO" id="GO:0071013">
    <property type="term" value="C:catalytic step 2 spliceosome"/>
    <property type="evidence" value="ECO:0007669"/>
    <property type="project" value="TreeGrafter"/>
</dbReference>
<organism evidence="5 6">
    <name type="scientific">Cercospora kikuchii</name>
    <dbReference type="NCBI Taxonomy" id="84275"/>
    <lineage>
        <taxon>Eukaryota</taxon>
        <taxon>Fungi</taxon>
        <taxon>Dikarya</taxon>
        <taxon>Ascomycota</taxon>
        <taxon>Pezizomycotina</taxon>
        <taxon>Dothideomycetes</taxon>
        <taxon>Dothideomycetidae</taxon>
        <taxon>Mycosphaerellales</taxon>
        <taxon>Mycosphaerellaceae</taxon>
        <taxon>Cercospora</taxon>
    </lineage>
</organism>
<dbReference type="Gene3D" id="3.30.70.330">
    <property type="match status" value="1"/>
</dbReference>
<evidence type="ECO:0000256" key="3">
    <source>
        <dbReference type="SAM" id="MobiDB-lite"/>
    </source>
</evidence>
<evidence type="ECO:0000313" key="6">
    <source>
        <dbReference type="Proteomes" id="UP000825890"/>
    </source>
</evidence>
<dbReference type="InterPro" id="IPR045844">
    <property type="entry name" value="RRM_Ist3-like"/>
</dbReference>
<evidence type="ECO:0000259" key="4">
    <source>
        <dbReference type="PROSITE" id="PS50102"/>
    </source>
</evidence>
<gene>
    <name evidence="5" type="ORF">CKM354_000314200</name>
</gene>
<feature type="domain" description="RRM" evidence="4">
    <location>
        <begin position="33"/>
        <end position="111"/>
    </location>
</feature>
<dbReference type="GeneID" id="68288717"/>
<dbReference type="InterPro" id="IPR035979">
    <property type="entry name" value="RBD_domain_sf"/>
</dbReference>
<comment type="caution">
    <text evidence="5">The sequence shown here is derived from an EMBL/GenBank/DDBJ whole genome shotgun (WGS) entry which is preliminary data.</text>
</comment>
<feature type="compositionally biased region" description="Acidic residues" evidence="3">
    <location>
        <begin position="118"/>
        <end position="135"/>
    </location>
</feature>
<sequence>MQSIRQIERLNQTELDKCIPPNASWHIDYRDTAYLYIGGLPFELSEGDILTIFSQYGNPVHINLVRDKDTGKSRGFCFLKYEDQRSCDLAVDNLSGAGVMGRVISVDHTRYKKKEGEVEGIDDEDVEDADDTDREGDERRKRRKTEESESEEERPLIKEEIELQKLLREHDDDDPMKERKVIEATTDTTNTADITTIGHHGEARSRMMVTEKGADTNTILGEIVIVIQTDLDMNHRSGMSPALTLGRSVVRIVTHRVALRGTILFLTRVPGGGGDARHQGIEEDRTALHNSSQILPTMHKKRYKEHKRP</sequence>
<dbReference type="GO" id="GO:0005686">
    <property type="term" value="C:U2 snRNP"/>
    <property type="evidence" value="ECO:0007669"/>
    <property type="project" value="TreeGrafter"/>
</dbReference>
<protein>
    <recommendedName>
        <fullName evidence="4">RRM domain-containing protein</fullName>
    </recommendedName>
</protein>
<evidence type="ECO:0000256" key="1">
    <source>
        <dbReference type="ARBA" id="ARBA00022884"/>
    </source>
</evidence>
<proteinExistence type="predicted"/>
<dbReference type="CDD" id="cd12411">
    <property type="entry name" value="RRM_ist3_like"/>
    <property type="match status" value="1"/>
</dbReference>
<dbReference type="InterPro" id="IPR012677">
    <property type="entry name" value="Nucleotide-bd_a/b_plait_sf"/>
</dbReference>
<dbReference type="EMBL" id="BOLY01000002">
    <property type="protein sequence ID" value="GIZ39771.1"/>
    <property type="molecule type" value="Genomic_DNA"/>
</dbReference>
<dbReference type="SUPFAM" id="SSF54928">
    <property type="entry name" value="RNA-binding domain, RBD"/>
    <property type="match status" value="1"/>
</dbReference>
<feature type="region of interest" description="Disordered" evidence="3">
    <location>
        <begin position="116"/>
        <end position="158"/>
    </location>
</feature>
<dbReference type="PANTHER" id="PTHR45880">
    <property type="entry name" value="RNA-BINDING MOTIF PROTEIN, X-LINKED 2"/>
    <property type="match status" value="1"/>
</dbReference>
<dbReference type="GO" id="GO:0003723">
    <property type="term" value="F:RNA binding"/>
    <property type="evidence" value="ECO:0007669"/>
    <property type="project" value="UniProtKB-UniRule"/>
</dbReference>
<keyword evidence="6" id="KW-1185">Reference proteome</keyword>
<dbReference type="InterPro" id="IPR051847">
    <property type="entry name" value="RNA_proc/Spliceosome_comp"/>
</dbReference>
<evidence type="ECO:0000313" key="5">
    <source>
        <dbReference type="EMBL" id="GIZ39771.1"/>
    </source>
</evidence>
<dbReference type="GO" id="GO:0000398">
    <property type="term" value="P:mRNA splicing, via spliceosome"/>
    <property type="evidence" value="ECO:0007669"/>
    <property type="project" value="InterPro"/>
</dbReference>
<reference evidence="5 6" key="1">
    <citation type="submission" date="2021-01" db="EMBL/GenBank/DDBJ databases">
        <title>Cercospora kikuchii MAFF 305040 whole genome shotgun sequence.</title>
        <authorList>
            <person name="Kashiwa T."/>
            <person name="Suzuki T."/>
        </authorList>
    </citation>
    <scope>NUCLEOTIDE SEQUENCE [LARGE SCALE GENOMIC DNA]</scope>
    <source>
        <strain evidence="5 6">MAFF 305040</strain>
    </source>
</reference>
<dbReference type="PROSITE" id="PS50102">
    <property type="entry name" value="RRM"/>
    <property type="match status" value="1"/>
</dbReference>
<dbReference type="InterPro" id="IPR000504">
    <property type="entry name" value="RRM_dom"/>
</dbReference>